<accession>A0A444VTS7</accession>
<reference evidence="1 2" key="1">
    <citation type="submission" date="2014-12" db="EMBL/GenBank/DDBJ databases">
        <title>Genome sequence of Flavobacterium anhuiense RCM74.</title>
        <authorList>
            <person name="Kim J.F."/>
            <person name="Song J.Y."/>
            <person name="Kwak M.-J."/>
            <person name="Lee S.-W."/>
        </authorList>
    </citation>
    <scope>NUCLEOTIDE SEQUENCE [LARGE SCALE GENOMIC DNA]</scope>
    <source>
        <strain evidence="1 2">RCM74</strain>
    </source>
</reference>
<protein>
    <submittedName>
        <fullName evidence="1">Uncharacterized protein</fullName>
    </submittedName>
</protein>
<proteinExistence type="predicted"/>
<evidence type="ECO:0000313" key="2">
    <source>
        <dbReference type="Proteomes" id="UP000290433"/>
    </source>
</evidence>
<dbReference type="RefSeq" id="WP_129748560.1">
    <property type="nucleotide sequence ID" value="NZ_JUIV01000019.1"/>
</dbReference>
<organism evidence="1 2">
    <name type="scientific">Flavobacterium anhuiense</name>
    <dbReference type="NCBI Taxonomy" id="459526"/>
    <lineage>
        <taxon>Bacteria</taxon>
        <taxon>Pseudomonadati</taxon>
        <taxon>Bacteroidota</taxon>
        <taxon>Flavobacteriia</taxon>
        <taxon>Flavobacteriales</taxon>
        <taxon>Flavobacteriaceae</taxon>
        <taxon>Flavobacterium</taxon>
    </lineage>
</organism>
<sequence>MNYNKLVAKLSEQIGINKKLFDLDFNQQDGAGIVIIDQKKIDHYFVTGYELKQNFDESWKSISLYIPNEIAMEFFNILNILFEQQGEGIIDLENIPNEIIYTDDKKNFNTLLISKRKGDYRVEFAKKNE</sequence>
<name>A0A444VTS7_9FLAO</name>
<dbReference type="Proteomes" id="UP000290433">
    <property type="component" value="Unassembled WGS sequence"/>
</dbReference>
<dbReference type="EMBL" id="JUIV01000019">
    <property type="protein sequence ID" value="RYJ37072.1"/>
    <property type="molecule type" value="Genomic_DNA"/>
</dbReference>
<evidence type="ECO:0000313" key="1">
    <source>
        <dbReference type="EMBL" id="RYJ37072.1"/>
    </source>
</evidence>
<dbReference type="AlphaFoldDB" id="A0A444VTS7"/>
<gene>
    <name evidence="1" type="ORF">NU08_3826</name>
</gene>
<comment type="caution">
    <text evidence="1">The sequence shown here is derived from an EMBL/GenBank/DDBJ whole genome shotgun (WGS) entry which is preliminary data.</text>
</comment>
<dbReference type="OrthoDB" id="1367107at2"/>